<dbReference type="PANTHER" id="PTHR33434:SF4">
    <property type="entry name" value="PHOSPHATASE PROTEIN"/>
    <property type="match status" value="1"/>
</dbReference>
<dbReference type="GO" id="GO:0004371">
    <property type="term" value="F:glycerone kinase activity"/>
    <property type="evidence" value="ECO:0007669"/>
    <property type="project" value="InterPro"/>
</dbReference>
<dbReference type="PANTHER" id="PTHR33434">
    <property type="entry name" value="DEGV DOMAIN-CONTAINING PROTEIN DR_1986-RELATED"/>
    <property type="match status" value="1"/>
</dbReference>
<dbReference type="Gene3D" id="1.25.40.340">
    <property type="match status" value="1"/>
</dbReference>
<evidence type="ECO:0000259" key="1">
    <source>
        <dbReference type="PROSITE" id="PS51480"/>
    </source>
</evidence>
<dbReference type="Pfam" id="PF21645">
    <property type="entry name" value="FakA-like_M"/>
    <property type="match status" value="1"/>
</dbReference>
<dbReference type="InterPro" id="IPR033470">
    <property type="entry name" value="FakA-like_C"/>
</dbReference>
<dbReference type="RefSeq" id="WP_177719709.1">
    <property type="nucleotide sequence ID" value="NZ_JACRSQ010000001.1"/>
</dbReference>
<name>A0A926DQA7_9FIRM</name>
<keyword evidence="3" id="KW-1185">Reference proteome</keyword>
<dbReference type="InterPro" id="IPR048394">
    <property type="entry name" value="FakA-like_M"/>
</dbReference>
<protein>
    <submittedName>
        <fullName evidence="2">DAK2 domain-containing protein</fullName>
    </submittedName>
</protein>
<evidence type="ECO:0000313" key="3">
    <source>
        <dbReference type="Proteomes" id="UP000657006"/>
    </source>
</evidence>
<dbReference type="AlphaFoldDB" id="A0A926DQA7"/>
<gene>
    <name evidence="2" type="ORF">H8730_00855</name>
</gene>
<dbReference type="InterPro" id="IPR050270">
    <property type="entry name" value="DegV_domain_contain"/>
</dbReference>
<dbReference type="Pfam" id="PF13684">
    <property type="entry name" value="FakA-like_C"/>
    <property type="match status" value="1"/>
</dbReference>
<evidence type="ECO:0000313" key="2">
    <source>
        <dbReference type="EMBL" id="MBC8542098.1"/>
    </source>
</evidence>
<dbReference type="NCBIfam" id="TIGR03599">
    <property type="entry name" value="YloV"/>
    <property type="match status" value="1"/>
</dbReference>
<organism evidence="2 3">
    <name type="scientific">Bianquea renquensis</name>
    <dbReference type="NCBI Taxonomy" id="2763661"/>
    <lineage>
        <taxon>Bacteria</taxon>
        <taxon>Bacillati</taxon>
        <taxon>Bacillota</taxon>
        <taxon>Clostridia</taxon>
        <taxon>Eubacteriales</taxon>
        <taxon>Bianqueaceae</taxon>
        <taxon>Bianquea</taxon>
    </lineage>
</organism>
<dbReference type="SMART" id="SM01120">
    <property type="entry name" value="Dak2"/>
    <property type="match status" value="1"/>
</dbReference>
<dbReference type="InterPro" id="IPR019986">
    <property type="entry name" value="YloV-like"/>
</dbReference>
<dbReference type="SUPFAM" id="SSF101473">
    <property type="entry name" value="DhaL-like"/>
    <property type="match status" value="1"/>
</dbReference>
<dbReference type="Pfam" id="PF02734">
    <property type="entry name" value="Dak2"/>
    <property type="match status" value="1"/>
</dbReference>
<proteinExistence type="predicted"/>
<dbReference type="PROSITE" id="PS51480">
    <property type="entry name" value="DHAL"/>
    <property type="match status" value="1"/>
</dbReference>
<dbReference type="GO" id="GO:0006071">
    <property type="term" value="P:glycerol metabolic process"/>
    <property type="evidence" value="ECO:0007669"/>
    <property type="project" value="InterPro"/>
</dbReference>
<dbReference type="SMART" id="SM01121">
    <property type="entry name" value="Dak1_2"/>
    <property type="match status" value="1"/>
</dbReference>
<sequence>MTKTTDGSLLANMLHAAAINLRTHKQAINNLNVFPIPDGDTGDNMLLTMMGGVDAIDCGETSVCEVSRQAANGMLLSARGNSGVILSQLFDGIAEGLDGLDSADNVQIANAMRCGVQHAYSAVMEPTEGTILTVARCGSEYAAEQTPQNLEEYLDNFLAEAKHTLDRTPEMLPVLKNAGVVDSGGAGLVYIIEGMRKALTGEINFDEYKLSAEQITQDIDLDLFTEDSILEYGYCTELLLRLQKSKTNPERFEVSTITEYLKKIGDSVVAFKTGSIVKIHVHTMTPDKVLGFCQMYGEFLKIKIENMSLQHNNAAIEEIPVSVSPRPTRRRYGVVAVCSGEGIKKLFAERGADVIVDGGQSMNPSAEEFLIAFRQINADTVFVLPNNANVILSAKQAASLYSGADVRVVESKTIGEGYAALSMLDPNADSADQLTEELRNAMRGVVTAEISKCVRDADMQQTKVHMGDYIGFSGKELLTTADNRFDALCATVDKLDFAKYDICILIRGAGASSEEAAKAEEYIRTQYPGKELYAIDGMQEVYEYILILE</sequence>
<dbReference type="InterPro" id="IPR004007">
    <property type="entry name" value="DhaL_dom"/>
</dbReference>
<dbReference type="EMBL" id="JACRSQ010000001">
    <property type="protein sequence ID" value="MBC8542098.1"/>
    <property type="molecule type" value="Genomic_DNA"/>
</dbReference>
<feature type="domain" description="DhaL" evidence="1">
    <location>
        <begin position="8"/>
        <end position="197"/>
    </location>
</feature>
<dbReference type="Proteomes" id="UP000657006">
    <property type="component" value="Unassembled WGS sequence"/>
</dbReference>
<reference evidence="2" key="1">
    <citation type="submission" date="2020-08" db="EMBL/GenBank/DDBJ databases">
        <title>Genome public.</title>
        <authorList>
            <person name="Liu C."/>
            <person name="Sun Q."/>
        </authorList>
    </citation>
    <scope>NUCLEOTIDE SEQUENCE</scope>
    <source>
        <strain evidence="2">NSJ-32</strain>
    </source>
</reference>
<comment type="caution">
    <text evidence="2">The sequence shown here is derived from an EMBL/GenBank/DDBJ whole genome shotgun (WGS) entry which is preliminary data.</text>
</comment>
<accession>A0A926DQA7</accession>
<dbReference type="InterPro" id="IPR036117">
    <property type="entry name" value="DhaL_dom_sf"/>
</dbReference>